<name>A0A377FX02_9BACL</name>
<dbReference type="AlphaFoldDB" id="A0A377FX02"/>
<organism evidence="3 4">
    <name type="scientific">Exiguobacterium aurantiacum</name>
    <dbReference type="NCBI Taxonomy" id="33987"/>
    <lineage>
        <taxon>Bacteria</taxon>
        <taxon>Bacillati</taxon>
        <taxon>Bacillota</taxon>
        <taxon>Bacilli</taxon>
        <taxon>Bacillales</taxon>
        <taxon>Bacillales Family XII. Incertae Sedis</taxon>
        <taxon>Exiguobacterium</taxon>
    </lineage>
</organism>
<feature type="domain" description="Calcineurin-like phosphoesterase" evidence="2">
    <location>
        <begin position="1"/>
        <end position="171"/>
    </location>
</feature>
<comment type="similarity">
    <text evidence="1">Belongs to the metallophosphoesterase superfamily. YfcE family.</text>
</comment>
<evidence type="ECO:0000313" key="4">
    <source>
        <dbReference type="Proteomes" id="UP000254060"/>
    </source>
</evidence>
<sequence>MKLAIISDPHGSFADLKAVLESVRRETEHILCLGDLYECHIGKKRRNERFRDVTDVVTYDPDYEALLTFPSLRGNQEERIDEVLVVSHPVKTRIALLPEQTTLDEALFLHGHQVKWNEDWEPLVEKGKYPLVFIGHSHIPGIYRKGRSIPWEIGTPFKLKKKRYVINVGAVIFDREWCLYDTDARTVTRMKA</sequence>
<dbReference type="SUPFAM" id="SSF56300">
    <property type="entry name" value="Metallo-dependent phosphatases"/>
    <property type="match status" value="1"/>
</dbReference>
<gene>
    <name evidence="3" type="ORF">NCTC13163_02783</name>
</gene>
<dbReference type="Proteomes" id="UP000254060">
    <property type="component" value="Unassembled WGS sequence"/>
</dbReference>
<dbReference type="STRING" id="1397694.GCA_000702585_00208"/>
<evidence type="ECO:0000256" key="1">
    <source>
        <dbReference type="ARBA" id="ARBA00008950"/>
    </source>
</evidence>
<dbReference type="InterPro" id="IPR029052">
    <property type="entry name" value="Metallo-depent_PP-like"/>
</dbReference>
<evidence type="ECO:0000259" key="2">
    <source>
        <dbReference type="Pfam" id="PF12850"/>
    </source>
</evidence>
<dbReference type="Pfam" id="PF12850">
    <property type="entry name" value="Metallophos_2"/>
    <property type="match status" value="1"/>
</dbReference>
<evidence type="ECO:0000313" key="3">
    <source>
        <dbReference type="EMBL" id="STO09350.1"/>
    </source>
</evidence>
<dbReference type="OrthoDB" id="2351901at2"/>
<protein>
    <submittedName>
        <fullName evidence="3">Phosphodiesterase</fullName>
    </submittedName>
</protein>
<dbReference type="Gene3D" id="3.60.21.10">
    <property type="match status" value="1"/>
</dbReference>
<accession>A0A377FX02</accession>
<dbReference type="CDD" id="cd00838">
    <property type="entry name" value="MPP_superfamily"/>
    <property type="match status" value="1"/>
</dbReference>
<dbReference type="EMBL" id="UGGP01000001">
    <property type="protein sequence ID" value="STO09350.1"/>
    <property type="molecule type" value="Genomic_DNA"/>
</dbReference>
<proteinExistence type="inferred from homology"/>
<reference evidence="3 4" key="1">
    <citation type="submission" date="2018-06" db="EMBL/GenBank/DDBJ databases">
        <authorList>
            <consortium name="Pathogen Informatics"/>
            <person name="Doyle S."/>
        </authorList>
    </citation>
    <scope>NUCLEOTIDE SEQUENCE [LARGE SCALE GENOMIC DNA]</scope>
    <source>
        <strain evidence="3 4">NCTC13163</strain>
    </source>
</reference>
<dbReference type="InterPro" id="IPR024654">
    <property type="entry name" value="Calcineurin-like_PHP_lpxH"/>
</dbReference>
<dbReference type="RefSeq" id="WP_029333784.1">
    <property type="nucleotide sequence ID" value="NZ_UGGP01000001.1"/>
</dbReference>